<protein>
    <submittedName>
        <fullName evidence="8">Arylsulfatase A related protein</fullName>
    </submittedName>
</protein>
<dbReference type="STRING" id="1305737.GCA_000526355_02790"/>
<keyword evidence="6" id="KW-0106">Calcium</keyword>
<keyword evidence="4" id="KW-0732">Signal</keyword>
<evidence type="ECO:0000256" key="1">
    <source>
        <dbReference type="ARBA" id="ARBA00001913"/>
    </source>
</evidence>
<dbReference type="eggNOG" id="COG3119">
    <property type="taxonomic scope" value="Bacteria"/>
</dbReference>
<keyword evidence="3" id="KW-0479">Metal-binding</keyword>
<evidence type="ECO:0000256" key="6">
    <source>
        <dbReference type="ARBA" id="ARBA00022837"/>
    </source>
</evidence>
<comment type="caution">
    <text evidence="8">The sequence shown here is derived from an EMBL/GenBank/DDBJ whole genome shotgun (WGS) entry which is preliminary data.</text>
</comment>
<dbReference type="Pfam" id="PF00884">
    <property type="entry name" value="Sulfatase"/>
    <property type="match status" value="1"/>
</dbReference>
<accession>A0A0P7XQI2</accession>
<comment type="similarity">
    <text evidence="2">Belongs to the sulfatase family.</text>
</comment>
<evidence type="ECO:0000256" key="4">
    <source>
        <dbReference type="ARBA" id="ARBA00022729"/>
    </source>
</evidence>
<feature type="domain" description="Sulfatase N-terminal" evidence="7">
    <location>
        <begin position="36"/>
        <end position="402"/>
    </location>
</feature>
<evidence type="ECO:0000256" key="5">
    <source>
        <dbReference type="ARBA" id="ARBA00022801"/>
    </source>
</evidence>
<evidence type="ECO:0000256" key="2">
    <source>
        <dbReference type="ARBA" id="ARBA00008779"/>
    </source>
</evidence>
<dbReference type="AlphaFoldDB" id="A0A0P7XQI2"/>
<dbReference type="Proteomes" id="UP000050421">
    <property type="component" value="Unassembled WGS sequence"/>
</dbReference>
<dbReference type="PATRIC" id="fig|1305737.6.peg.1348"/>
<gene>
    <name evidence="8" type="ORF">HLUCCX10_03350</name>
</gene>
<dbReference type="InterPro" id="IPR000917">
    <property type="entry name" value="Sulfatase_N"/>
</dbReference>
<evidence type="ECO:0000313" key="8">
    <source>
        <dbReference type="EMBL" id="KPQ19224.1"/>
    </source>
</evidence>
<dbReference type="EMBL" id="LJXT01000013">
    <property type="protein sequence ID" value="KPQ19224.1"/>
    <property type="molecule type" value="Genomic_DNA"/>
</dbReference>
<name>A0A0P7XQI2_9BACT</name>
<keyword evidence="5" id="KW-0378">Hydrolase</keyword>
<dbReference type="InterPro" id="IPR017850">
    <property type="entry name" value="Alkaline_phosphatase_core_sf"/>
</dbReference>
<reference evidence="8 9" key="1">
    <citation type="submission" date="2015-09" db="EMBL/GenBank/DDBJ databases">
        <title>Identification and resolution of microdiversity through metagenomic sequencing of parallel consortia.</title>
        <authorList>
            <person name="Nelson W.C."/>
            <person name="Romine M.F."/>
            <person name="Lindemann S.R."/>
        </authorList>
    </citation>
    <scope>NUCLEOTIDE SEQUENCE [LARGE SCALE GENOMIC DNA]</scope>
    <source>
        <strain evidence="8">HL-49</strain>
    </source>
</reference>
<dbReference type="CDD" id="cd16030">
    <property type="entry name" value="iduronate-2-sulfatase"/>
    <property type="match status" value="1"/>
</dbReference>
<proteinExistence type="inferred from homology"/>
<dbReference type="PANTHER" id="PTHR45953">
    <property type="entry name" value="IDURONATE 2-SULFATASE"/>
    <property type="match status" value="1"/>
</dbReference>
<evidence type="ECO:0000259" key="7">
    <source>
        <dbReference type="Pfam" id="PF00884"/>
    </source>
</evidence>
<evidence type="ECO:0000256" key="3">
    <source>
        <dbReference type="ARBA" id="ARBA00022723"/>
    </source>
</evidence>
<evidence type="ECO:0000313" key="9">
    <source>
        <dbReference type="Proteomes" id="UP000050421"/>
    </source>
</evidence>
<dbReference type="GO" id="GO:0046872">
    <property type="term" value="F:metal ion binding"/>
    <property type="evidence" value="ECO:0007669"/>
    <property type="project" value="UniProtKB-KW"/>
</dbReference>
<dbReference type="SUPFAM" id="SSF53649">
    <property type="entry name" value="Alkaline phosphatase-like"/>
    <property type="match status" value="1"/>
</dbReference>
<dbReference type="GO" id="GO:0005737">
    <property type="term" value="C:cytoplasm"/>
    <property type="evidence" value="ECO:0007669"/>
    <property type="project" value="TreeGrafter"/>
</dbReference>
<dbReference type="InterPro" id="IPR035874">
    <property type="entry name" value="IDS"/>
</dbReference>
<dbReference type="PANTHER" id="PTHR45953:SF1">
    <property type="entry name" value="IDURONATE 2-SULFATASE"/>
    <property type="match status" value="1"/>
</dbReference>
<dbReference type="Gene3D" id="3.40.720.10">
    <property type="entry name" value="Alkaline Phosphatase, subunit A"/>
    <property type="match status" value="1"/>
</dbReference>
<organism evidence="8 9">
    <name type="scientific">Algoriphagus marincola HL-49</name>
    <dbReference type="NCBI Taxonomy" id="1305737"/>
    <lineage>
        <taxon>Bacteria</taxon>
        <taxon>Pseudomonadati</taxon>
        <taxon>Bacteroidota</taxon>
        <taxon>Cytophagia</taxon>
        <taxon>Cytophagales</taxon>
        <taxon>Cyclobacteriaceae</taxon>
        <taxon>Algoriphagus</taxon>
    </lineage>
</organism>
<dbReference type="GO" id="GO:0004423">
    <property type="term" value="F:iduronate-2-sulfatase activity"/>
    <property type="evidence" value="ECO:0007669"/>
    <property type="project" value="InterPro"/>
</dbReference>
<sequence length="499" mass="55875">MTDFHHRGKFLQIISLLLVSYFMLLFQSIAQQSTRPNVLFIAVDDLRPELGAYGKAYAITPHMDLLASQSSLFTNHYVTVPTCGASRYSLLVGKLPQSRQDLSNMAAVHQLARKPESERRKTFIQDFREKGYYTVGIGKISHHPDGYVYEYDEPKSDLIELPGAWDEMLFNPGKWETGHNAFFGYADGSNRTARSKQVKPYEMSEVSDKGYVDGLSAELAIAKLQELNAKDQPFFLGVGFFKPHLPFTAPKKYWDLYDPEEIPPAPFPAIPEGSSKASLTGSGEFNQYALGEEKAGLDQAVSDSYARKLQHAYLAAVSYVDAQIGKVLEELERLGLADNTVIVLWGDHGWHLGDQLVWGKHTLFESALHSVLMIKAPGVQSAQVDQIVSTVDIYPTLLDLTGNSDDSDLDGKSLVGLMQNPQSENWRNTAYSYFNQGISLRTPTHRLTQYFRSESPEFELYDLTQDPNETQNIASFYPQVLSGLKTVLKKGDTGLYEKP</sequence>
<comment type="cofactor">
    <cofactor evidence="1">
        <name>Ca(2+)</name>
        <dbReference type="ChEBI" id="CHEBI:29108"/>
    </cofactor>
</comment>